<dbReference type="Pfam" id="PF12132">
    <property type="entry name" value="DUF3587"/>
    <property type="match status" value="1"/>
</dbReference>
<dbReference type="OrthoDB" id="20at10482"/>
<sequence>MALRKEKTTKKFSLDDFTKRGFRRPRGAPFNVSRYAMFDQEYRRFLLSMNKIEVTFFNNKSFKILYNFDAERPEEDRLLINWDTLTPLFGGVTPSGVRSFVRLAKIATFVQKHIHLDQCEVGLHNSCFCGRTPPDDLDIFWDSCGDQHFHHFCSLHVRSWLWLYLHPKILSQESGPLFYNAVWNAHPSNLDVLQYYLMTGSNNTDILLDSARSLGHSSPSTKNRVKSLRMSF</sequence>
<organism evidence="1 2">
    <name type="scientific">Ichnoviriform fugitivi</name>
    <dbReference type="NCBI Taxonomy" id="265522"/>
    <lineage>
        <taxon>Viruses</taxon>
        <taxon>Viruses incertae sedis</taxon>
        <taxon>Polydnaviriformidae</taxon>
        <taxon>Ichnoviriform</taxon>
    </lineage>
</organism>
<accession>A2Q0G5</accession>
<dbReference type="EMBL" id="AB291183">
    <property type="protein sequence ID" value="BAF45680.1"/>
    <property type="molecule type" value="Genomic_DNA"/>
</dbReference>
<dbReference type="GeneID" id="5076326"/>
<evidence type="ECO:0000313" key="1">
    <source>
        <dbReference type="EMBL" id="BAF45680.1"/>
    </source>
</evidence>
<dbReference type="KEGG" id="vg:5076326"/>
<name>A2Q0G5_9VIRU</name>
<reference evidence="1 2" key="1">
    <citation type="journal article" date="2007" name="Virology">
        <title>Shared and species-specific features among ichnovirus genomes.</title>
        <authorList>
            <person name="Tanaka K."/>
            <person name="Lapointe R."/>
            <person name="Barney W.E."/>
            <person name="Makkay A.M."/>
            <person name="Stoltz D."/>
            <person name="Cusson M."/>
            <person name="Webb B.A."/>
        </authorList>
    </citation>
    <scope>NUCLEOTIDE SEQUENCE [LARGE SCALE GENOMIC DNA]</scope>
</reference>
<dbReference type="RefSeq" id="YP_001031277.1">
    <property type="nucleotide sequence ID" value="NC_008973.1"/>
</dbReference>
<proteinExistence type="predicted"/>
<protein>
    <submittedName>
        <fullName evidence="1">Repeat element protein-c5.1</fullName>
    </submittedName>
</protein>
<dbReference type="Proteomes" id="UP000204242">
    <property type="component" value="Genome"/>
</dbReference>
<dbReference type="InterPro" id="IPR021982">
    <property type="entry name" value="REEP_Ichnovirus"/>
</dbReference>
<evidence type="ECO:0000313" key="2">
    <source>
        <dbReference type="Proteomes" id="UP000204242"/>
    </source>
</evidence>